<dbReference type="EMBL" id="BART01014975">
    <property type="protein sequence ID" value="GAG79069.1"/>
    <property type="molecule type" value="Genomic_DNA"/>
</dbReference>
<accession>X1AB88</accession>
<reference evidence="1" key="1">
    <citation type="journal article" date="2014" name="Front. Microbiol.">
        <title>High frequency of phylogenetically diverse reductive dehalogenase-homologous genes in deep subseafloor sedimentary metagenomes.</title>
        <authorList>
            <person name="Kawai M."/>
            <person name="Futagami T."/>
            <person name="Toyoda A."/>
            <person name="Takaki Y."/>
            <person name="Nishi S."/>
            <person name="Hori S."/>
            <person name="Arai W."/>
            <person name="Tsubouchi T."/>
            <person name="Morono Y."/>
            <person name="Uchiyama I."/>
            <person name="Ito T."/>
            <person name="Fujiyama A."/>
            <person name="Inagaki F."/>
            <person name="Takami H."/>
        </authorList>
    </citation>
    <scope>NUCLEOTIDE SEQUENCE</scope>
    <source>
        <strain evidence="1">Expedition CK06-06</strain>
    </source>
</reference>
<dbReference type="AlphaFoldDB" id="X1AB88"/>
<protein>
    <submittedName>
        <fullName evidence="1">Uncharacterized protein</fullName>
    </submittedName>
</protein>
<sequence length="32" mass="3209">MSGYEGVCFVAGLGTIVEGGTLDVYAEGDLAN</sequence>
<feature type="non-terminal residue" evidence="1">
    <location>
        <position position="32"/>
    </location>
</feature>
<name>X1AB88_9ZZZZ</name>
<organism evidence="1">
    <name type="scientific">marine sediment metagenome</name>
    <dbReference type="NCBI Taxonomy" id="412755"/>
    <lineage>
        <taxon>unclassified sequences</taxon>
        <taxon>metagenomes</taxon>
        <taxon>ecological metagenomes</taxon>
    </lineage>
</organism>
<evidence type="ECO:0000313" key="1">
    <source>
        <dbReference type="EMBL" id="GAG79069.1"/>
    </source>
</evidence>
<proteinExistence type="predicted"/>
<gene>
    <name evidence="1" type="ORF">S01H4_29366</name>
</gene>
<comment type="caution">
    <text evidence="1">The sequence shown here is derived from an EMBL/GenBank/DDBJ whole genome shotgun (WGS) entry which is preliminary data.</text>
</comment>